<dbReference type="PANTHER" id="PTHR47642">
    <property type="entry name" value="ATP-DEPENDENT DNA HELICASE"/>
    <property type="match status" value="1"/>
</dbReference>
<evidence type="ECO:0000313" key="3">
    <source>
        <dbReference type="EMBL" id="AHN92167.1"/>
    </source>
</evidence>
<keyword evidence="6" id="KW-1185">Reference proteome</keyword>
<gene>
    <name evidence="2" type="primary">ORF116</name>
    <name evidence="3" type="ORF">AsGV128</name>
    <name evidence="4" type="ORF">AsGV131</name>
    <name evidence="2" type="ORF">AsGVgp116</name>
</gene>
<reference evidence="3" key="2">
    <citation type="journal article" date="2014" name="Arch. Virol.">
        <title>Complete genome sequence of Agrotis segetum granulovirus Shanghai strain.</title>
        <authorList>
            <person name="Zhang X."/>
            <person name="Liang Z."/>
            <person name="Yin X."/>
            <person name="Wang J."/>
            <person name="Shao X."/>
        </authorList>
    </citation>
    <scope>NUCLEOTIDE SEQUENCE</scope>
    <source>
        <strain evidence="3">L1</strain>
    </source>
</reference>
<keyword evidence="3" id="KW-0347">Helicase</keyword>
<sequence length="471" mass="54126">MAEKRAIDELLDLVESNNKKQKQSSSRLYVPKKLNEEQQRIYDYVTRVKKFAPIFVSGSAGTGKSALLIAIRDWCRAEKKVVWIVSYTNLAARNIEGKTIHSMFKFDFNLNISNYRINAPEFLIIDEISMVPAKMLNGIDAQLKRSTGEDAAFGGVNTIVFGDLYQLPPVENRFRQNFTLPPYHSHAWSDFRLFNLTINMRQSEELFIKALNLLRKGDASCQDFFNSKVIDQEPCLEEKINCTSLVSTHLEANHLNNICYEYVKSKSKDKKEYQVKLIKTLEKRHTTSMPYNKSQEEMIFKDNIKYCVGTRVMITLNVRDFVGENSFCNGDIGTIVQVSDECLTIKREWDGTERKLTMHGVLFETEDKNVLKTVYGLPITYGWAVTIHKAQGMTLRNLIVYPAKTFVAGQAYVALSRATHCDGLILVDPIPANSIKNMREVDKVYEEQIKFQFTEEEPEEETVLYKESIFN</sequence>
<dbReference type="EMBL" id="KR584663">
    <property type="protein sequence ID" value="AKN63405.1"/>
    <property type="molecule type" value="Genomic_DNA"/>
</dbReference>
<dbReference type="EMBL" id="KC994902">
    <property type="protein sequence ID" value="AHN92167.1"/>
    <property type="molecule type" value="Genomic_DNA"/>
</dbReference>
<proteinExistence type="predicted"/>
<evidence type="ECO:0000313" key="4">
    <source>
        <dbReference type="EMBL" id="AKN63405.1"/>
    </source>
</evidence>
<feature type="domain" description="DNA helicase Pif1-like DEAD-box helicase" evidence="1">
    <location>
        <begin position="33"/>
        <end position="205"/>
    </location>
</feature>
<protein>
    <submittedName>
        <fullName evidence="3 4">Helicase-2</fullName>
    </submittedName>
    <submittedName>
        <fullName evidence="2">ORF116</fullName>
    </submittedName>
</protein>
<reference evidence="4 6" key="3">
    <citation type="submission" date="2015-05" db="EMBL/GenBank/DDBJ databases">
        <title>Complete Sequence of an Agrotis segetum granulovirus isolate from Europe.</title>
        <authorList>
            <person name="Gueli Alletti G."/>
            <person name="Wennmann J.T."/>
            <person name="Jehle J.A."/>
        </authorList>
    </citation>
    <scope>NUCLEOTIDE SEQUENCE [LARGE SCALE GENOMIC DNA]</scope>
    <source>
        <strain evidence="4 6">DA</strain>
    </source>
</reference>
<evidence type="ECO:0000259" key="1">
    <source>
        <dbReference type="Pfam" id="PF05970"/>
    </source>
</evidence>
<keyword evidence="3" id="KW-0378">Hydrolase</keyword>
<dbReference type="PANTHER" id="PTHR47642:SF6">
    <property type="entry name" value="ATP-DEPENDENT DNA HELICASE"/>
    <property type="match status" value="1"/>
</dbReference>
<evidence type="ECO:0000313" key="5">
    <source>
        <dbReference type="Proteomes" id="UP000202635"/>
    </source>
</evidence>
<dbReference type="InterPro" id="IPR010285">
    <property type="entry name" value="DNA_helicase_pif1-like_DEAD"/>
</dbReference>
<keyword evidence="3" id="KW-0547">Nucleotide-binding</keyword>
<dbReference type="CDD" id="cd18809">
    <property type="entry name" value="SF1_C_RecD"/>
    <property type="match status" value="1"/>
</dbReference>
<dbReference type="InterPro" id="IPR051055">
    <property type="entry name" value="PIF1_helicase"/>
</dbReference>
<accession>Q6QXH6</accession>
<evidence type="ECO:0000313" key="6">
    <source>
        <dbReference type="Proteomes" id="UP000232958"/>
    </source>
</evidence>
<reference evidence="2 5" key="1">
    <citation type="submission" date="2004-09" db="EMBL/GenBank/DDBJ databases">
        <authorList>
            <person name="Ai X.L."/>
            <person name="Wang Z.F."/>
            <person name="Wang B."/>
            <person name="Zhang W."/>
            <person name="Li F."/>
            <person name="Fu J.H."/>
            <person name="Cui C.S."/>
            <person name="Shi Y.H."/>
            <person name="He M."/>
        </authorList>
    </citation>
    <scope>NUCLEOTIDE SEQUENCE [LARGE SCALE GENOMIC DNA]</scope>
</reference>
<organism evidence="2 5">
    <name type="scientific">Agrotis segetum granulosis virus</name>
    <name type="common">AsGV</name>
    <name type="synonym">Agrotis segetum granulovirus</name>
    <dbReference type="NCBI Taxonomy" id="10464"/>
    <lineage>
        <taxon>Viruses</taxon>
        <taxon>Viruses incertae sedis</taxon>
        <taxon>Naldaviricetes</taxon>
        <taxon>Lefavirales</taxon>
        <taxon>Baculoviridae</taxon>
        <taxon>Betabaculovirus</taxon>
        <taxon>Betabaculovirus agsegetum</taxon>
    </lineage>
</organism>
<dbReference type="Pfam" id="PF05970">
    <property type="entry name" value="PIF1"/>
    <property type="match status" value="1"/>
</dbReference>
<dbReference type="SUPFAM" id="SSF52540">
    <property type="entry name" value="P-loop containing nucleoside triphosphate hydrolases"/>
    <property type="match status" value="2"/>
</dbReference>
<keyword evidence="3" id="KW-0067">ATP-binding</keyword>
<organismHost>
    <name type="scientific">Agrotis segetum</name>
    <name type="common">Turnip moth</name>
    <dbReference type="NCBI Taxonomy" id="47767"/>
</organismHost>
<dbReference type="Proteomes" id="UP000232958">
    <property type="component" value="Segment"/>
</dbReference>
<dbReference type="InterPro" id="IPR027417">
    <property type="entry name" value="P-loop_NTPase"/>
</dbReference>
<evidence type="ECO:0000313" key="2">
    <source>
        <dbReference type="EMBL" id="AAS82622.1"/>
    </source>
</evidence>
<dbReference type="EMBL" id="AY522332">
    <property type="protein sequence ID" value="AAS82622.1"/>
    <property type="molecule type" value="Genomic_DNA"/>
</dbReference>
<dbReference type="GO" id="GO:0000723">
    <property type="term" value="P:telomere maintenance"/>
    <property type="evidence" value="ECO:0007669"/>
    <property type="project" value="InterPro"/>
</dbReference>
<dbReference type="Proteomes" id="UP000202635">
    <property type="component" value="Genome"/>
</dbReference>
<dbReference type="GO" id="GO:0003678">
    <property type="term" value="F:DNA helicase activity"/>
    <property type="evidence" value="ECO:0007669"/>
    <property type="project" value="InterPro"/>
</dbReference>
<dbReference type="Gene3D" id="3.40.50.300">
    <property type="entry name" value="P-loop containing nucleotide triphosphate hydrolases"/>
    <property type="match status" value="2"/>
</dbReference>
<dbReference type="GO" id="GO:0006281">
    <property type="term" value="P:DNA repair"/>
    <property type="evidence" value="ECO:0007669"/>
    <property type="project" value="InterPro"/>
</dbReference>
<dbReference type="OrthoDB" id="5394at10239"/>
<name>Q6QXH6_GVAS</name>